<feature type="transmembrane region" description="Helical" evidence="1">
    <location>
        <begin position="314"/>
        <end position="338"/>
    </location>
</feature>
<feature type="transmembrane region" description="Helical" evidence="1">
    <location>
        <begin position="273"/>
        <end position="302"/>
    </location>
</feature>
<name>A0A9Y1BRE6_9ARCH</name>
<keyword evidence="1" id="KW-0812">Transmembrane</keyword>
<evidence type="ECO:0000313" key="2">
    <source>
        <dbReference type="EMBL" id="UJG43562.1"/>
    </source>
</evidence>
<keyword evidence="1" id="KW-0472">Membrane</keyword>
<dbReference type="Proteomes" id="UP001200513">
    <property type="component" value="Chromosome"/>
</dbReference>
<keyword evidence="1" id="KW-1133">Transmembrane helix</keyword>
<dbReference type="EMBL" id="CP084167">
    <property type="protein sequence ID" value="UJG43562.1"/>
    <property type="molecule type" value="Genomic_DNA"/>
</dbReference>
<feature type="transmembrane region" description="Helical" evidence="1">
    <location>
        <begin position="220"/>
        <end position="245"/>
    </location>
</feature>
<evidence type="ECO:0000256" key="1">
    <source>
        <dbReference type="SAM" id="Phobius"/>
    </source>
</evidence>
<organism evidence="2">
    <name type="scientific">Candidatus Heimdallarchaeum endolithica</name>
    <dbReference type="NCBI Taxonomy" id="2876572"/>
    <lineage>
        <taxon>Archaea</taxon>
        <taxon>Promethearchaeati</taxon>
        <taxon>Candidatus Heimdallarchaeota</taxon>
        <taxon>Candidatus Heimdallarchaeia (ex Rinke et al. 2021) (nom. nud.)</taxon>
        <taxon>Candidatus Heimdallarchaeales</taxon>
        <taxon>Candidatus Heimdallarchaeaceae</taxon>
        <taxon>Candidatus Heimdallarchaeum</taxon>
    </lineage>
</organism>
<reference evidence="2" key="1">
    <citation type="journal article" date="2022" name="Nat. Microbiol.">
        <title>Unique mobile elements and scalable gene flow at the prokaryote-eukaryote boundary revealed by circularized Asgard archaea genomes.</title>
        <authorList>
            <person name="Wu F."/>
            <person name="Speth D.R."/>
            <person name="Philosof A."/>
            <person name="Cremiere A."/>
            <person name="Narayanan A."/>
            <person name="Barco R.A."/>
            <person name="Connon S.A."/>
            <person name="Amend J.P."/>
            <person name="Antoshechkin I.A."/>
            <person name="Orphan V.J."/>
        </authorList>
    </citation>
    <scope>NUCLEOTIDE SEQUENCE</scope>
    <source>
        <strain evidence="2">PR6</strain>
    </source>
</reference>
<proteinExistence type="predicted"/>
<gene>
    <name evidence="2" type="ORF">K9W46_14485</name>
</gene>
<protein>
    <submittedName>
        <fullName evidence="2">Uncharacterized protein</fullName>
    </submittedName>
</protein>
<sequence length="357" mass="41327">MLFSTILSSSHSSLKIHQEQLNLSTRVGALSFAVNTDDIEKVINITESNNYILSFVSTSIIEGQLIFSIEISDPIKFYENAYYISEYFQELKNREVFLKLNETSDFAITSISYAKEHYLTVGDKILVPYSQNYRDVNYKTKVLLDIAQFLPFFVSFQGNWILSKWDNSTFENLKNYIITYVSIIDQEEGDEFITKLNELGIEYSLIHNSTITETDYNESYLINILNLPVILAEVTLAIILSLIFADVQKSNKNNFSYLNIRGLKKKKEIFNSFSWYFLTIAILFSLSQLGAFFFTKIILIILNSSYGLPFIYRNSIFALILPTILIFILTILEAIYYLSFRLKGVNHFVSKIEKRKL</sequence>
<dbReference type="AlphaFoldDB" id="A0A9Y1BRE6"/>
<accession>A0A9Y1BRE6</accession>